<dbReference type="EMBL" id="JACEFF010000379">
    <property type="protein sequence ID" value="KAH9638644.1"/>
    <property type="molecule type" value="Genomic_DNA"/>
</dbReference>
<dbReference type="Proteomes" id="UP000814243">
    <property type="component" value="Unassembled WGS sequence"/>
</dbReference>
<accession>A0A922SIS8</accession>
<gene>
    <name evidence="1" type="ORF">HF086_007778</name>
</gene>
<protein>
    <submittedName>
        <fullName evidence="1">Uncharacterized protein</fullName>
    </submittedName>
</protein>
<reference evidence="1" key="1">
    <citation type="journal article" date="2021" name="G3 (Bethesda)">
        <title>Genome and transcriptome analysis of the beet armyworm Spodoptera exigua reveals targets for pest control. .</title>
        <authorList>
            <person name="Simon S."/>
            <person name="Breeschoten T."/>
            <person name="Jansen H.J."/>
            <person name="Dirks R.P."/>
            <person name="Schranz M.E."/>
            <person name="Ros V.I.D."/>
        </authorList>
    </citation>
    <scope>NUCLEOTIDE SEQUENCE</scope>
    <source>
        <strain evidence="1">TB_SE_WUR_2020</strain>
    </source>
</reference>
<name>A0A922SIS8_SPOEX</name>
<organism evidence="1 2">
    <name type="scientific">Spodoptera exigua</name>
    <name type="common">Beet armyworm</name>
    <name type="synonym">Noctua fulgens</name>
    <dbReference type="NCBI Taxonomy" id="7107"/>
    <lineage>
        <taxon>Eukaryota</taxon>
        <taxon>Metazoa</taxon>
        <taxon>Ecdysozoa</taxon>
        <taxon>Arthropoda</taxon>
        <taxon>Hexapoda</taxon>
        <taxon>Insecta</taxon>
        <taxon>Pterygota</taxon>
        <taxon>Neoptera</taxon>
        <taxon>Endopterygota</taxon>
        <taxon>Lepidoptera</taxon>
        <taxon>Glossata</taxon>
        <taxon>Ditrysia</taxon>
        <taxon>Noctuoidea</taxon>
        <taxon>Noctuidae</taxon>
        <taxon>Amphipyrinae</taxon>
        <taxon>Spodoptera</taxon>
    </lineage>
</organism>
<comment type="caution">
    <text evidence="1">The sequence shown here is derived from an EMBL/GenBank/DDBJ whole genome shotgun (WGS) entry which is preliminary data.</text>
</comment>
<evidence type="ECO:0000313" key="1">
    <source>
        <dbReference type="EMBL" id="KAH9638644.1"/>
    </source>
</evidence>
<proteinExistence type="predicted"/>
<dbReference type="AlphaFoldDB" id="A0A922SIS8"/>
<sequence>MLESMRRCWAGAPALRPSAAALVSVAAAPEYIALADAAAARRALAAAATPIRNVSVQQVVPKNGRCESRRLWEERPPPWEVWAGGDGLYSYSVNEGGVCAADVLPASPRVTLIAASNDEPFVAVYCDPGVCVYQWSVRTKQQCARLDCSKLVPCSESLQSIALDEHLSEDKCRNSNTTNTHNGYYCLLWRTQHWFPD</sequence>
<evidence type="ECO:0000313" key="2">
    <source>
        <dbReference type="Proteomes" id="UP000814243"/>
    </source>
</evidence>